<gene>
    <name evidence="1" type="ORF">PAQU9191_01936</name>
</gene>
<accession>A0A1Y6KX11</accession>
<dbReference type="RefSeq" id="WP_087820753.1">
    <property type="nucleotide sequence ID" value="NZ_FYAH01000003.1"/>
</dbReference>
<dbReference type="AlphaFoldDB" id="A0A1Y6KX11"/>
<keyword evidence="2" id="KW-1185">Reference proteome</keyword>
<name>A0A1Y6KX11_9GAMM</name>
<reference evidence="2" key="1">
    <citation type="submission" date="2017-06" db="EMBL/GenBank/DDBJ databases">
        <authorList>
            <person name="Rodrigo-Torres L."/>
            <person name="Arahal R. D."/>
            <person name="Lucena T."/>
        </authorList>
    </citation>
    <scope>NUCLEOTIDE SEQUENCE [LARGE SCALE GENOMIC DNA]</scope>
    <source>
        <strain evidence="2">type strain: CECT 9192</strain>
    </source>
</reference>
<protein>
    <submittedName>
        <fullName evidence="1">Uncharacterized protein</fullName>
    </submittedName>
</protein>
<sequence length="125" mass="14882">MRYKQQIRQVKSWVDVLTSTDIPIKSVTILINNSPINKLFVYQFNHLNIKTHTLIKQINSQILINKILNNNCNIIIVDKPSYILLQQILPYLQHNVVIVLTQEYWQPDWTWAFNHCHFLCQQDLP</sequence>
<proteinExistence type="predicted"/>
<dbReference type="Proteomes" id="UP000196485">
    <property type="component" value="Unassembled WGS sequence"/>
</dbReference>
<evidence type="ECO:0000313" key="1">
    <source>
        <dbReference type="EMBL" id="SMY16700.1"/>
    </source>
</evidence>
<dbReference type="EMBL" id="FYAH01000003">
    <property type="protein sequence ID" value="SMY16700.1"/>
    <property type="molecule type" value="Genomic_DNA"/>
</dbReference>
<evidence type="ECO:0000313" key="2">
    <source>
        <dbReference type="Proteomes" id="UP000196485"/>
    </source>
</evidence>
<organism evidence="1 2">
    <name type="scientific">Photobacterium aquimaris</name>
    <dbReference type="NCBI Taxonomy" id="512643"/>
    <lineage>
        <taxon>Bacteria</taxon>
        <taxon>Pseudomonadati</taxon>
        <taxon>Pseudomonadota</taxon>
        <taxon>Gammaproteobacteria</taxon>
        <taxon>Vibrionales</taxon>
        <taxon>Vibrionaceae</taxon>
        <taxon>Photobacterium</taxon>
    </lineage>
</organism>